<dbReference type="PANTHER" id="PTHR43378:SF2">
    <property type="entry name" value="UDP-3-O-ACYLGLUCOSAMINE N-ACYLTRANSFERASE 1, MITOCHONDRIAL-RELATED"/>
    <property type="match status" value="1"/>
</dbReference>
<organism evidence="10 11">
    <name type="scientific">Cellvibrio polysaccharolyticus</name>
    <dbReference type="NCBI Taxonomy" id="2082724"/>
    <lineage>
        <taxon>Bacteria</taxon>
        <taxon>Pseudomonadati</taxon>
        <taxon>Pseudomonadota</taxon>
        <taxon>Gammaproteobacteria</taxon>
        <taxon>Cellvibrionales</taxon>
        <taxon>Cellvibrionaceae</taxon>
        <taxon>Cellvibrio</taxon>
    </lineage>
</organism>
<dbReference type="NCBIfam" id="NF002060">
    <property type="entry name" value="PRK00892.1"/>
    <property type="match status" value="1"/>
</dbReference>
<comment type="catalytic activity">
    <reaction evidence="7">
        <text>a UDP-3-O-[(3R)-3-hydroxyacyl]-alpha-D-glucosamine + a (3R)-hydroxyacyl-[ACP] = a UDP-2-N,3-O-bis[(3R)-3-hydroxyacyl]-alpha-D-glucosamine + holo-[ACP] + H(+)</text>
        <dbReference type="Rhea" id="RHEA:53836"/>
        <dbReference type="Rhea" id="RHEA-COMP:9685"/>
        <dbReference type="Rhea" id="RHEA-COMP:9945"/>
        <dbReference type="ChEBI" id="CHEBI:15378"/>
        <dbReference type="ChEBI" id="CHEBI:64479"/>
        <dbReference type="ChEBI" id="CHEBI:78827"/>
        <dbReference type="ChEBI" id="CHEBI:137740"/>
        <dbReference type="ChEBI" id="CHEBI:137748"/>
        <dbReference type="EC" id="2.3.1.191"/>
    </reaction>
</comment>
<dbReference type="InterPro" id="IPR011004">
    <property type="entry name" value="Trimer_LpxA-like_sf"/>
</dbReference>
<comment type="function">
    <text evidence="7">Catalyzes the N-acylation of UDP-3-O-acylglucosamine using 3-hydroxyacyl-ACP as the acyl donor. Is involved in the biosynthesis of lipid A, a phosphorylated glycolipid that anchors the lipopolysaccharide to the outer membrane of the cell.</text>
</comment>
<dbReference type="InterPro" id="IPR056729">
    <property type="entry name" value="GMPPB_C"/>
</dbReference>
<keyword evidence="5 7" id="KW-0443">Lipid metabolism</keyword>
<protein>
    <recommendedName>
        <fullName evidence="7">UDP-3-O-acylglucosamine N-acyltransferase</fullName>
        <ecNumber evidence="7">2.3.1.191</ecNumber>
    </recommendedName>
</protein>
<keyword evidence="6 7" id="KW-0012">Acyltransferase</keyword>
<dbReference type="InterPro" id="IPR007691">
    <property type="entry name" value="LpxD"/>
</dbReference>
<reference evidence="10" key="1">
    <citation type="submission" date="2018-07" db="EMBL/GenBank/DDBJ databases">
        <title>Genome assembly of strain Ka43.</title>
        <authorList>
            <person name="Kukolya J."/>
            <person name="Nagy I."/>
            <person name="Horvath B."/>
            <person name="Toth A."/>
        </authorList>
    </citation>
    <scope>NUCLEOTIDE SEQUENCE</scope>
    <source>
        <strain evidence="10">KB43</strain>
    </source>
</reference>
<dbReference type="GO" id="GO:0009245">
    <property type="term" value="P:lipid A biosynthetic process"/>
    <property type="evidence" value="ECO:0007669"/>
    <property type="project" value="UniProtKB-UniRule"/>
</dbReference>
<dbReference type="Pfam" id="PF25087">
    <property type="entry name" value="GMPPB_C"/>
    <property type="match status" value="1"/>
</dbReference>
<evidence type="ECO:0000256" key="3">
    <source>
        <dbReference type="ARBA" id="ARBA00022679"/>
    </source>
</evidence>
<feature type="domain" description="Mannose-1-phosphate guanyltransferase C-terminal" evidence="9">
    <location>
        <begin position="100"/>
        <end position="178"/>
    </location>
</feature>
<dbReference type="CDD" id="cd03352">
    <property type="entry name" value="LbH_LpxD"/>
    <property type="match status" value="1"/>
</dbReference>
<dbReference type="Gene3D" id="2.160.10.10">
    <property type="entry name" value="Hexapeptide repeat proteins"/>
    <property type="match status" value="1"/>
</dbReference>
<dbReference type="PANTHER" id="PTHR43378">
    <property type="entry name" value="UDP-3-O-ACYLGLUCOSAMINE N-ACYLTRANSFERASE"/>
    <property type="match status" value="1"/>
</dbReference>
<sequence length="344" mass="36178">MTRTYSLAHLAQHLGAELVGDPDLVIEGIANLLTADSRQISFLSNATYQKYLAETRAGAVIIAPDLAETFAGNKLVIANPYLAYAKLTKLFSRPSSLQGIHPSAVIGEQVELGEGVAVGPNAVIGNRCVIGEGTIIGPGTVIGDDCKVGKFTRFAANVTLYEDVIVGDECLIHSSAVIGADGFGFARASDKSWVKIYQLGRVVIGNRVEIGATSTVDRGALDDTIIGDGVKIDNIVHTAHNVRMGKNIAIAAMTGISGSVDIGDNSTLSGGVGVVGHISIANDVHITGMSMVSATITEPGSYSSGTVLAPTREWRKNAVRFRQLDSLANRIRSLEKALQKHDLS</sequence>
<dbReference type="EMBL" id="PRDL01000001">
    <property type="protein sequence ID" value="MBE8716939.1"/>
    <property type="molecule type" value="Genomic_DNA"/>
</dbReference>
<dbReference type="InterPro" id="IPR020573">
    <property type="entry name" value="UDP_GlcNAc_AcTrfase_non-rep"/>
</dbReference>
<dbReference type="AlphaFoldDB" id="A0A928YTE7"/>
<keyword evidence="3 7" id="KW-0808">Transferase</keyword>
<evidence type="ECO:0000313" key="11">
    <source>
        <dbReference type="Proteomes" id="UP000652567"/>
    </source>
</evidence>
<evidence type="ECO:0000256" key="5">
    <source>
        <dbReference type="ARBA" id="ARBA00023098"/>
    </source>
</evidence>
<dbReference type="HAMAP" id="MF_00523">
    <property type="entry name" value="LpxD"/>
    <property type="match status" value="1"/>
</dbReference>
<dbReference type="GO" id="GO:0103118">
    <property type="term" value="F:UDP-3-O-[(3R)-3-hydroxyacyl]-glucosamine N-acyltransferase activity"/>
    <property type="evidence" value="ECO:0007669"/>
    <property type="project" value="UniProtKB-EC"/>
</dbReference>
<dbReference type="Pfam" id="PF04613">
    <property type="entry name" value="LpxD"/>
    <property type="match status" value="1"/>
</dbReference>
<dbReference type="EC" id="2.3.1.191" evidence="7"/>
<dbReference type="Proteomes" id="UP000652567">
    <property type="component" value="Unassembled WGS sequence"/>
</dbReference>
<evidence type="ECO:0000256" key="4">
    <source>
        <dbReference type="ARBA" id="ARBA00022737"/>
    </source>
</evidence>
<evidence type="ECO:0000256" key="6">
    <source>
        <dbReference type="ARBA" id="ARBA00023315"/>
    </source>
</evidence>
<keyword evidence="4 7" id="KW-0677">Repeat</keyword>
<dbReference type="SUPFAM" id="SSF51161">
    <property type="entry name" value="Trimeric LpxA-like enzymes"/>
    <property type="match status" value="1"/>
</dbReference>
<feature type="active site" description="Proton acceptor" evidence="7">
    <location>
        <position position="240"/>
    </location>
</feature>
<accession>A0A928YTE7</accession>
<dbReference type="Gene3D" id="1.20.5.170">
    <property type="match status" value="1"/>
</dbReference>
<proteinExistence type="inferred from homology"/>
<evidence type="ECO:0000313" key="10">
    <source>
        <dbReference type="EMBL" id="MBE8716939.1"/>
    </source>
</evidence>
<keyword evidence="2 7" id="KW-0441">Lipid A biosynthesis</keyword>
<keyword evidence="11" id="KW-1185">Reference proteome</keyword>
<dbReference type="GO" id="GO:0016020">
    <property type="term" value="C:membrane"/>
    <property type="evidence" value="ECO:0007669"/>
    <property type="project" value="GOC"/>
</dbReference>
<dbReference type="NCBIfam" id="TIGR01853">
    <property type="entry name" value="lipid_A_lpxD"/>
    <property type="match status" value="1"/>
</dbReference>
<comment type="pathway">
    <text evidence="7">Bacterial outer membrane biogenesis; LPS lipid A biosynthesis.</text>
</comment>
<comment type="caution">
    <text evidence="10">The sequence shown here is derived from an EMBL/GenBank/DDBJ whole genome shotgun (WGS) entry which is preliminary data.</text>
</comment>
<comment type="similarity">
    <text evidence="7">Belongs to the transferase hexapeptide repeat family. LpxD subfamily.</text>
</comment>
<evidence type="ECO:0000256" key="1">
    <source>
        <dbReference type="ARBA" id="ARBA00022516"/>
    </source>
</evidence>
<name>A0A928YTE7_9GAMM</name>
<keyword evidence="1 7" id="KW-0444">Lipid biosynthesis</keyword>
<dbReference type="Gene3D" id="3.40.1390.10">
    <property type="entry name" value="MurE/MurF, N-terminal domain"/>
    <property type="match status" value="1"/>
</dbReference>
<evidence type="ECO:0000256" key="2">
    <source>
        <dbReference type="ARBA" id="ARBA00022556"/>
    </source>
</evidence>
<evidence type="ECO:0000256" key="7">
    <source>
        <dbReference type="HAMAP-Rule" id="MF_00523"/>
    </source>
</evidence>
<evidence type="ECO:0000259" key="9">
    <source>
        <dbReference type="Pfam" id="PF25087"/>
    </source>
</evidence>
<feature type="domain" description="UDP-3-O-[3-hydroxymyristoyl] glucosamine N-acyltransferase non-repeat region" evidence="8">
    <location>
        <begin position="23"/>
        <end position="90"/>
    </location>
</feature>
<dbReference type="RefSeq" id="WP_193908402.1">
    <property type="nucleotide sequence ID" value="NZ_PRDL01000001.1"/>
</dbReference>
<gene>
    <name evidence="7 10" type="primary">lpxD</name>
    <name evidence="10" type="ORF">C4F51_07010</name>
</gene>
<dbReference type="GO" id="GO:0016410">
    <property type="term" value="F:N-acyltransferase activity"/>
    <property type="evidence" value="ECO:0007669"/>
    <property type="project" value="InterPro"/>
</dbReference>
<evidence type="ECO:0000259" key="8">
    <source>
        <dbReference type="Pfam" id="PF04613"/>
    </source>
</evidence>
<comment type="subunit">
    <text evidence="7">Homotrimer.</text>
</comment>